<organism evidence="1 2">
    <name type="scientific">Bauhinia variegata</name>
    <name type="common">Purple orchid tree</name>
    <name type="synonym">Phanera variegata</name>
    <dbReference type="NCBI Taxonomy" id="167791"/>
    <lineage>
        <taxon>Eukaryota</taxon>
        <taxon>Viridiplantae</taxon>
        <taxon>Streptophyta</taxon>
        <taxon>Embryophyta</taxon>
        <taxon>Tracheophyta</taxon>
        <taxon>Spermatophyta</taxon>
        <taxon>Magnoliopsida</taxon>
        <taxon>eudicotyledons</taxon>
        <taxon>Gunneridae</taxon>
        <taxon>Pentapetalae</taxon>
        <taxon>rosids</taxon>
        <taxon>fabids</taxon>
        <taxon>Fabales</taxon>
        <taxon>Fabaceae</taxon>
        <taxon>Cercidoideae</taxon>
        <taxon>Cercideae</taxon>
        <taxon>Bauhiniinae</taxon>
        <taxon>Bauhinia</taxon>
    </lineage>
</organism>
<dbReference type="EMBL" id="CM039428">
    <property type="protein sequence ID" value="KAI4352653.1"/>
    <property type="molecule type" value="Genomic_DNA"/>
</dbReference>
<accession>A0ACB9PVW7</accession>
<keyword evidence="2" id="KW-1185">Reference proteome</keyword>
<proteinExistence type="predicted"/>
<name>A0ACB9PVW7_BAUVA</name>
<sequence length="319" mass="37081">MRTITEEQEEMVRRSWETLRQDIPRHSTRFFTLIVEIAPAVKEMFSFLRDFDEVPQNNPDLRAHAVKVFKMTCESAIQLRENGQVKVADSKLRHLASIHLSKGVALLHFEVVKEALLRTIKEAMGERWCEEMNSAWATSFEQLAAAIKHQMKLDDECCCSDLKKASAITEEQEELVRRSWEKLRQDIPRHSIRFFTLIMEIAPEVKEMFSFLRDYDKIPQDNPDLRAHAVKVFKMTCESAIQLRENGHVEVPCGKLRHLASMHRKNGVAHFHFEVVKEALLRTIKEAVGEKWSEEMNSAWATSFHHLAAAIKKEMNLEE</sequence>
<dbReference type="Proteomes" id="UP000828941">
    <property type="component" value="Chromosome 3"/>
</dbReference>
<gene>
    <name evidence="1" type="ORF">L6164_006884</name>
</gene>
<comment type="caution">
    <text evidence="1">The sequence shown here is derived from an EMBL/GenBank/DDBJ whole genome shotgun (WGS) entry which is preliminary data.</text>
</comment>
<reference evidence="1 2" key="1">
    <citation type="journal article" date="2022" name="DNA Res.">
        <title>Chromosomal-level genome assembly of the orchid tree Bauhinia variegata (Leguminosae; Cercidoideae) supports the allotetraploid origin hypothesis of Bauhinia.</title>
        <authorList>
            <person name="Zhong Y."/>
            <person name="Chen Y."/>
            <person name="Zheng D."/>
            <person name="Pang J."/>
            <person name="Liu Y."/>
            <person name="Luo S."/>
            <person name="Meng S."/>
            <person name="Qian L."/>
            <person name="Wei D."/>
            <person name="Dai S."/>
            <person name="Zhou R."/>
        </authorList>
    </citation>
    <scope>NUCLEOTIDE SEQUENCE [LARGE SCALE GENOMIC DNA]</scope>
    <source>
        <strain evidence="1">BV-YZ2020</strain>
    </source>
</reference>
<evidence type="ECO:0000313" key="1">
    <source>
        <dbReference type="EMBL" id="KAI4352653.1"/>
    </source>
</evidence>
<evidence type="ECO:0000313" key="2">
    <source>
        <dbReference type="Proteomes" id="UP000828941"/>
    </source>
</evidence>
<protein>
    <submittedName>
        <fullName evidence="1">Uncharacterized protein</fullName>
    </submittedName>
</protein>